<dbReference type="Pfam" id="PF03992">
    <property type="entry name" value="ABM"/>
    <property type="match status" value="1"/>
</dbReference>
<gene>
    <name evidence="2" type="ORF">SAMN05216218_103125</name>
</gene>
<dbReference type="GO" id="GO:0004497">
    <property type="term" value="F:monooxygenase activity"/>
    <property type="evidence" value="ECO:0007669"/>
    <property type="project" value="UniProtKB-KW"/>
</dbReference>
<dbReference type="PANTHER" id="PTHR33336:SF15">
    <property type="entry name" value="ABM DOMAIN-CONTAINING PROTEIN"/>
    <property type="match status" value="1"/>
</dbReference>
<dbReference type="EMBL" id="FNBK01000003">
    <property type="protein sequence ID" value="SDF02804.1"/>
    <property type="molecule type" value="Genomic_DNA"/>
</dbReference>
<dbReference type="OrthoDB" id="8931at2157"/>
<evidence type="ECO:0000313" key="2">
    <source>
        <dbReference type="EMBL" id="SDF02804.1"/>
    </source>
</evidence>
<name>A0A1G7HR88_9EURY</name>
<accession>A0A1G7HR88</accession>
<keyword evidence="2" id="KW-0503">Monooxygenase</keyword>
<evidence type="ECO:0000313" key="3">
    <source>
        <dbReference type="Proteomes" id="UP000199076"/>
    </source>
</evidence>
<dbReference type="SUPFAM" id="SSF54909">
    <property type="entry name" value="Dimeric alpha+beta barrel"/>
    <property type="match status" value="1"/>
</dbReference>
<dbReference type="RefSeq" id="WP_092688744.1">
    <property type="nucleotide sequence ID" value="NZ_FNBK01000003.1"/>
</dbReference>
<organism evidence="2 3">
    <name type="scientific">Halorientalis regularis</name>
    <dbReference type="NCBI Taxonomy" id="660518"/>
    <lineage>
        <taxon>Archaea</taxon>
        <taxon>Methanobacteriati</taxon>
        <taxon>Methanobacteriota</taxon>
        <taxon>Stenosarchaea group</taxon>
        <taxon>Halobacteria</taxon>
        <taxon>Halobacteriales</taxon>
        <taxon>Haloarculaceae</taxon>
        <taxon>Halorientalis</taxon>
    </lineage>
</organism>
<feature type="domain" description="ABM" evidence="1">
    <location>
        <begin position="2"/>
        <end position="91"/>
    </location>
</feature>
<sequence>MIAVHASFPIDPEYRDEALAHIEDLAEQSRAEDGMLDYRATTDVEDENVVRFVERYEDEDAFAAHSQTDHFTEFLTALSDWLAGDPEILRFEVDSMSEVEL</sequence>
<dbReference type="InterPro" id="IPR011008">
    <property type="entry name" value="Dimeric_a/b-barrel"/>
</dbReference>
<proteinExistence type="predicted"/>
<evidence type="ECO:0000259" key="1">
    <source>
        <dbReference type="PROSITE" id="PS51725"/>
    </source>
</evidence>
<dbReference type="AlphaFoldDB" id="A0A1G7HR88"/>
<reference evidence="3" key="1">
    <citation type="submission" date="2016-10" db="EMBL/GenBank/DDBJ databases">
        <authorList>
            <person name="Varghese N."/>
            <person name="Submissions S."/>
        </authorList>
    </citation>
    <scope>NUCLEOTIDE SEQUENCE [LARGE SCALE GENOMIC DNA]</scope>
    <source>
        <strain evidence="3">IBRC-M 10760</strain>
    </source>
</reference>
<keyword evidence="3" id="KW-1185">Reference proteome</keyword>
<dbReference type="PANTHER" id="PTHR33336">
    <property type="entry name" value="QUINOL MONOOXYGENASE YGIN-RELATED"/>
    <property type="match status" value="1"/>
</dbReference>
<keyword evidence="2" id="KW-0560">Oxidoreductase</keyword>
<dbReference type="PROSITE" id="PS51725">
    <property type="entry name" value="ABM"/>
    <property type="match status" value="1"/>
</dbReference>
<dbReference type="Proteomes" id="UP000199076">
    <property type="component" value="Unassembled WGS sequence"/>
</dbReference>
<protein>
    <submittedName>
        <fullName evidence="2">Quinol monooxygenase YgiN</fullName>
    </submittedName>
</protein>
<dbReference type="InterPro" id="IPR007138">
    <property type="entry name" value="ABM_dom"/>
</dbReference>
<dbReference type="STRING" id="660518.SAMN05216218_103125"/>
<dbReference type="InterPro" id="IPR050744">
    <property type="entry name" value="AI-2_Isomerase_LsrG"/>
</dbReference>
<dbReference type="Gene3D" id="3.30.70.100">
    <property type="match status" value="1"/>
</dbReference>